<dbReference type="WBParaSite" id="ECPE_0000264601-mRNA-1">
    <property type="protein sequence ID" value="ECPE_0000264601-mRNA-1"/>
    <property type="gene ID" value="ECPE_0000264601"/>
</dbReference>
<proteinExistence type="predicted"/>
<accession>A0A183A6Q8</accession>
<dbReference type="Proteomes" id="UP000272942">
    <property type="component" value="Unassembled WGS sequence"/>
</dbReference>
<dbReference type="AlphaFoldDB" id="A0A183A6Q8"/>
<sequence>MRLPPLILILPRHCSDNFKLSLTPSILTFILQSTDGDNRTWGVPGHEHIHYPTDPRSTLTELGPVTSVQRRRVWQPVVDIVFIVVVVDNVILYGSALIELTRLTGTNRWTISLATGPDHKGDLIIFIAYGWHVSRYKSPNVFLRPEASLNSKQIHTDCIVLCPVPVANQSATNPTSSENIPIITTNSTATNNITKTTPAGSITSTITKITENPLPKRYSERTDITPTQFSYWTNTLDKCLSQPFPFQTATRRCCSLFRWPYSPRSFRCIVPFIFYVCCLLMLCTNAYRVETHVTPKHISGSPEPKRFGNAPDKTQLRARTPNYLFRLHDRHMRHWWDFDQFEADRLRHPVHRSRTSDMNIEKWNDASLGVITAVRHHQHIETISVPEMLIMAGGESCLIVLTNTNRLVYR</sequence>
<protein>
    <submittedName>
        <fullName evidence="1 3">Uncharacterized protein</fullName>
    </submittedName>
</protein>
<reference evidence="3" key="1">
    <citation type="submission" date="2016-06" db="UniProtKB">
        <authorList>
            <consortium name="WormBaseParasite"/>
        </authorList>
    </citation>
    <scope>IDENTIFICATION</scope>
</reference>
<gene>
    <name evidence="1" type="ORF">ECPE_LOCUS2643</name>
</gene>
<dbReference type="OrthoDB" id="6281389at2759"/>
<name>A0A183A6Q8_9TREM</name>
<keyword evidence="2" id="KW-1185">Reference proteome</keyword>
<organism evidence="3">
    <name type="scientific">Echinostoma caproni</name>
    <dbReference type="NCBI Taxonomy" id="27848"/>
    <lineage>
        <taxon>Eukaryota</taxon>
        <taxon>Metazoa</taxon>
        <taxon>Spiralia</taxon>
        <taxon>Lophotrochozoa</taxon>
        <taxon>Platyhelminthes</taxon>
        <taxon>Trematoda</taxon>
        <taxon>Digenea</taxon>
        <taxon>Plagiorchiida</taxon>
        <taxon>Echinostomata</taxon>
        <taxon>Echinostomatoidea</taxon>
        <taxon>Echinostomatidae</taxon>
        <taxon>Echinostoma</taxon>
    </lineage>
</organism>
<evidence type="ECO:0000313" key="3">
    <source>
        <dbReference type="WBParaSite" id="ECPE_0000264601-mRNA-1"/>
    </source>
</evidence>
<evidence type="ECO:0000313" key="2">
    <source>
        <dbReference type="Proteomes" id="UP000272942"/>
    </source>
</evidence>
<evidence type="ECO:0000313" key="1">
    <source>
        <dbReference type="EMBL" id="VDP67044.1"/>
    </source>
</evidence>
<reference evidence="1 2" key="2">
    <citation type="submission" date="2018-11" db="EMBL/GenBank/DDBJ databases">
        <authorList>
            <consortium name="Pathogen Informatics"/>
        </authorList>
    </citation>
    <scope>NUCLEOTIDE SEQUENCE [LARGE SCALE GENOMIC DNA]</scope>
    <source>
        <strain evidence="1 2">Egypt</strain>
    </source>
</reference>
<dbReference type="EMBL" id="UZAN01039750">
    <property type="protein sequence ID" value="VDP67044.1"/>
    <property type="molecule type" value="Genomic_DNA"/>
</dbReference>